<dbReference type="PANTHER" id="PTHR30290">
    <property type="entry name" value="PERIPLASMIC BINDING COMPONENT OF ABC TRANSPORTER"/>
    <property type="match status" value="1"/>
</dbReference>
<dbReference type="PIRSF" id="PIRSF002741">
    <property type="entry name" value="MppA"/>
    <property type="match status" value="1"/>
</dbReference>
<feature type="chain" id="PRO_5046273041" evidence="2">
    <location>
        <begin position="33"/>
        <end position="542"/>
    </location>
</feature>
<evidence type="ECO:0000256" key="1">
    <source>
        <dbReference type="SAM" id="MobiDB-lite"/>
    </source>
</evidence>
<accession>A0ABT8QRG0</accession>
<dbReference type="Gene3D" id="3.10.105.10">
    <property type="entry name" value="Dipeptide-binding Protein, Domain 3"/>
    <property type="match status" value="1"/>
</dbReference>
<protein>
    <submittedName>
        <fullName evidence="4">Peptide ABC transporter substrate-binding protein</fullName>
    </submittedName>
</protein>
<dbReference type="SUPFAM" id="SSF53850">
    <property type="entry name" value="Periplasmic binding protein-like II"/>
    <property type="match status" value="1"/>
</dbReference>
<evidence type="ECO:0000313" key="5">
    <source>
        <dbReference type="Proteomes" id="UP001176021"/>
    </source>
</evidence>
<feature type="domain" description="Solute-binding protein family 5" evidence="3">
    <location>
        <begin position="83"/>
        <end position="464"/>
    </location>
</feature>
<feature type="region of interest" description="Disordered" evidence="1">
    <location>
        <begin position="28"/>
        <end position="55"/>
    </location>
</feature>
<gene>
    <name evidence="4" type="ORF">M8H41_12845</name>
</gene>
<dbReference type="RefSeq" id="WP_252470509.1">
    <property type="nucleotide sequence ID" value="NZ_JAMHFY010000016.1"/>
</dbReference>
<keyword evidence="5" id="KW-1185">Reference proteome</keyword>
<reference evidence="4" key="1">
    <citation type="submission" date="2022-05" db="EMBL/GenBank/DDBJ databases">
        <title>Expanded diversity of anoxic marine methylotrophy in a Black Sea sulfate reducing microorganism.</title>
        <authorList>
            <person name="Fischer P.Q."/>
            <person name="Stams A.J.M."/>
            <person name="Villanueva L."/>
            <person name="Sousa D.Z."/>
        </authorList>
    </citation>
    <scope>NUCLEOTIDE SEQUENCE</scope>
    <source>
        <strain evidence="4">P130</strain>
    </source>
</reference>
<dbReference type="InterPro" id="IPR000914">
    <property type="entry name" value="SBP_5_dom"/>
</dbReference>
<evidence type="ECO:0000256" key="2">
    <source>
        <dbReference type="SAM" id="SignalP"/>
    </source>
</evidence>
<dbReference type="InterPro" id="IPR030678">
    <property type="entry name" value="Peptide/Ni-bd"/>
</dbReference>
<dbReference type="Pfam" id="PF00496">
    <property type="entry name" value="SBP_bac_5"/>
    <property type="match status" value="1"/>
</dbReference>
<dbReference type="PROSITE" id="PS51257">
    <property type="entry name" value="PROKAR_LIPOPROTEIN"/>
    <property type="match status" value="1"/>
</dbReference>
<dbReference type="Gene3D" id="3.90.76.10">
    <property type="entry name" value="Dipeptide-binding Protein, Domain 1"/>
    <property type="match status" value="1"/>
</dbReference>
<dbReference type="Gene3D" id="3.40.190.10">
    <property type="entry name" value="Periplasmic binding protein-like II"/>
    <property type="match status" value="1"/>
</dbReference>
<dbReference type="EMBL" id="JAMJEV010000010">
    <property type="protein sequence ID" value="MDO0823735.1"/>
    <property type="molecule type" value="Genomic_DNA"/>
</dbReference>
<comment type="caution">
    <text evidence="4">The sequence shown here is derived from an EMBL/GenBank/DDBJ whole genome shotgun (WGS) entry which is preliminary data.</text>
</comment>
<feature type="compositionally biased region" description="Polar residues" evidence="1">
    <location>
        <begin position="28"/>
        <end position="37"/>
    </location>
</feature>
<proteinExistence type="predicted"/>
<dbReference type="CDD" id="cd08504">
    <property type="entry name" value="PBP2_OppA"/>
    <property type="match status" value="1"/>
</dbReference>
<name>A0ABT8QRG0_9FIRM</name>
<dbReference type="Proteomes" id="UP001176021">
    <property type="component" value="Unassembled WGS sequence"/>
</dbReference>
<dbReference type="PANTHER" id="PTHR30290:SF79">
    <property type="entry name" value="DIPEPTIDE-BINDING PROTEIN DPPE"/>
    <property type="match status" value="1"/>
</dbReference>
<sequence length="542" mass="60492">MFKNHKWLVTTTSIALVLGVVLTGCGSTAPTAGTTPSKEMKMSYAPGSEPKTLDPQMSNGIPEMIMEMNMFEGLMRLDKDSNPQNAIADSITVSPDGLIYTIKLKDTKWNNGNPVTADDFKFAWMHALNPEAAAEYAYQLFYIKNGEAYNSKKANAEDVGIKVVDPKTMEITLESPTPYFKSLLAFPTYYPVNKNNVEANPKWNLQPETFVSNGPFKMQSWSHNDKLVLVKNSNYWDANSVKLTELTFNLVSDGKAALTAYEAGQLDGIDQTAVPISDLDRLRKAGSLKTSPYLGTYFYRFNVTKKPLDNTKVRQALALAINRQALIDNVFKAGQTPALGYVPGGVPDAETGKTFREVGGELFKEDLTKAKQLLAEAGYPDGKNFPELSILYNTNGSHQLPAQAIQDMWAKNLGINVKLVGQEWKVYQRSQQDLQYDISRAGWIGDYIDPMTFMDMFVTQGGNNQTGWSNADFDKDIETAKKSGDQKVRMQAMHDAEKVLVNDMPIMPIYYYVNYYVLKDNIKGLIQLPLGFTDFKNVTVEK</sequence>
<evidence type="ECO:0000259" key="3">
    <source>
        <dbReference type="Pfam" id="PF00496"/>
    </source>
</evidence>
<dbReference type="InterPro" id="IPR039424">
    <property type="entry name" value="SBP_5"/>
</dbReference>
<keyword evidence="2" id="KW-0732">Signal</keyword>
<evidence type="ECO:0000313" key="4">
    <source>
        <dbReference type="EMBL" id="MDO0823735.1"/>
    </source>
</evidence>
<feature type="signal peptide" evidence="2">
    <location>
        <begin position="1"/>
        <end position="32"/>
    </location>
</feature>
<organism evidence="4 5">
    <name type="scientific">Desulfosporosinus nitroreducens</name>
    <dbReference type="NCBI Taxonomy" id="2018668"/>
    <lineage>
        <taxon>Bacteria</taxon>
        <taxon>Bacillati</taxon>
        <taxon>Bacillota</taxon>
        <taxon>Clostridia</taxon>
        <taxon>Eubacteriales</taxon>
        <taxon>Desulfitobacteriaceae</taxon>
        <taxon>Desulfosporosinus</taxon>
    </lineage>
</organism>